<dbReference type="SUPFAM" id="SSF69593">
    <property type="entry name" value="Glycerol-3-phosphate (1)-acyltransferase"/>
    <property type="match status" value="1"/>
</dbReference>
<accession>F9U5U3</accession>
<dbReference type="GO" id="GO:0003841">
    <property type="term" value="F:1-acylglycerol-3-phosphate O-acyltransferase activity"/>
    <property type="evidence" value="ECO:0007669"/>
    <property type="project" value="TreeGrafter"/>
</dbReference>
<organism evidence="7 8">
    <name type="scientific">Thiocapsa marina 5811</name>
    <dbReference type="NCBI Taxonomy" id="768671"/>
    <lineage>
        <taxon>Bacteria</taxon>
        <taxon>Pseudomonadati</taxon>
        <taxon>Pseudomonadota</taxon>
        <taxon>Gammaproteobacteria</taxon>
        <taxon>Chromatiales</taxon>
        <taxon>Chromatiaceae</taxon>
        <taxon>Thiocapsa</taxon>
    </lineage>
</organism>
<keyword evidence="2 7" id="KW-0808">Transferase</keyword>
<dbReference type="CDD" id="cd07989">
    <property type="entry name" value="LPLAT_AGPAT-like"/>
    <property type="match status" value="1"/>
</dbReference>
<dbReference type="AlphaFoldDB" id="F9U5U3"/>
<evidence type="ECO:0000313" key="7">
    <source>
        <dbReference type="EMBL" id="EGV20516.1"/>
    </source>
</evidence>
<evidence type="ECO:0000256" key="3">
    <source>
        <dbReference type="ARBA" id="ARBA00023315"/>
    </source>
</evidence>
<feature type="domain" description="Phospholipid/glycerol acyltransferase" evidence="6">
    <location>
        <begin position="114"/>
        <end position="228"/>
    </location>
</feature>
<evidence type="ECO:0000259" key="6">
    <source>
        <dbReference type="SMART" id="SM00563"/>
    </source>
</evidence>
<proteinExistence type="predicted"/>
<protein>
    <submittedName>
        <fullName evidence="7">Phospholipid/glycerol acyltransferase</fullName>
    </submittedName>
</protein>
<evidence type="ECO:0000313" key="8">
    <source>
        <dbReference type="Proteomes" id="UP000005459"/>
    </source>
</evidence>
<keyword evidence="5" id="KW-1133">Transmembrane helix</keyword>
<reference evidence="7 8" key="1">
    <citation type="submission" date="2011-06" db="EMBL/GenBank/DDBJ databases">
        <title>The draft genome of Thiocapsa marina 5811.</title>
        <authorList>
            <consortium name="US DOE Joint Genome Institute (JGI-PGF)"/>
            <person name="Lucas S."/>
            <person name="Han J."/>
            <person name="Cheng J.-F."/>
            <person name="Goodwin L."/>
            <person name="Pitluck S."/>
            <person name="Peters L."/>
            <person name="Land M.L."/>
            <person name="Hauser L."/>
            <person name="Vogl K."/>
            <person name="Liu Z."/>
            <person name="Imhoff J."/>
            <person name="Thiel V."/>
            <person name="Frigaard N.-U."/>
            <person name="Bryant D."/>
            <person name="Woyke T.J."/>
        </authorList>
    </citation>
    <scope>NUCLEOTIDE SEQUENCE [LARGE SCALE GENOMIC DNA]</scope>
    <source>
        <strain evidence="7 8">5811</strain>
    </source>
</reference>
<dbReference type="GO" id="GO:0006654">
    <property type="term" value="P:phosphatidic acid biosynthetic process"/>
    <property type="evidence" value="ECO:0007669"/>
    <property type="project" value="TreeGrafter"/>
</dbReference>
<name>F9U5U3_9GAMM</name>
<dbReference type="STRING" id="768671.ThimaDRAFT_0294"/>
<dbReference type="EMBL" id="AFWV01000001">
    <property type="protein sequence ID" value="EGV20516.1"/>
    <property type="molecule type" value="Genomic_DNA"/>
</dbReference>
<dbReference type="Proteomes" id="UP000005459">
    <property type="component" value="Unassembled WGS sequence"/>
</dbReference>
<dbReference type="SMART" id="SM00563">
    <property type="entry name" value="PlsC"/>
    <property type="match status" value="1"/>
</dbReference>
<keyword evidence="5" id="KW-0472">Membrane</keyword>
<evidence type="ECO:0000256" key="2">
    <source>
        <dbReference type="ARBA" id="ARBA00022679"/>
    </source>
</evidence>
<dbReference type="PANTHER" id="PTHR10434">
    <property type="entry name" value="1-ACYL-SN-GLYCEROL-3-PHOSPHATE ACYLTRANSFERASE"/>
    <property type="match status" value="1"/>
</dbReference>
<dbReference type="PATRIC" id="fig|768671.3.peg.330"/>
<keyword evidence="8" id="KW-1185">Reference proteome</keyword>
<evidence type="ECO:0000256" key="4">
    <source>
        <dbReference type="SAM" id="MobiDB-lite"/>
    </source>
</evidence>
<gene>
    <name evidence="7" type="ORF">ThimaDRAFT_0294</name>
</gene>
<comment type="pathway">
    <text evidence="1">Lipid metabolism.</text>
</comment>
<evidence type="ECO:0000256" key="5">
    <source>
        <dbReference type="SAM" id="Phobius"/>
    </source>
</evidence>
<keyword evidence="5" id="KW-0812">Transmembrane</keyword>
<feature type="region of interest" description="Disordered" evidence="4">
    <location>
        <begin position="1"/>
        <end position="34"/>
    </location>
</feature>
<feature type="compositionally biased region" description="Basic and acidic residues" evidence="4">
    <location>
        <begin position="1"/>
        <end position="11"/>
    </location>
</feature>
<sequence length="276" mass="30798">MGQHMTERDLPDADIALRQGPSSERSHSSGRGARVSRPIGLGIRLRSILFFVLYNLMGIVHSLVSVAVAPFQTFEQRYRFVNLWTQATMRLLRRINGVEIEVSGLENLPRGEPVVVLANHQSQWETFYLQLLLTPQATVLKRELLWVPFFGWALVLLRPIAIDRGQPGQALKTILRVGQERLDQGISVVIYPEGTRQPPGQVARFNAGGAMLACRAGRRVVPVAHNAGDCWPARSLWRFPGTIRVVVGEPIDCAGATPKAVTEKAEEWIRTTLERP</sequence>
<dbReference type="eggNOG" id="COG0204">
    <property type="taxonomic scope" value="Bacteria"/>
</dbReference>
<dbReference type="InterPro" id="IPR002123">
    <property type="entry name" value="Plipid/glycerol_acylTrfase"/>
</dbReference>
<evidence type="ECO:0000256" key="1">
    <source>
        <dbReference type="ARBA" id="ARBA00005189"/>
    </source>
</evidence>
<dbReference type="Pfam" id="PF01553">
    <property type="entry name" value="Acyltransferase"/>
    <property type="match status" value="1"/>
</dbReference>
<keyword evidence="3 7" id="KW-0012">Acyltransferase</keyword>
<dbReference type="PANTHER" id="PTHR10434:SF40">
    <property type="entry name" value="1-ACYL-SN-GLYCEROL-3-PHOSPHATE ACYLTRANSFERASE"/>
    <property type="match status" value="1"/>
</dbReference>
<feature type="transmembrane region" description="Helical" evidence="5">
    <location>
        <begin position="48"/>
        <end position="71"/>
    </location>
</feature>